<dbReference type="STRING" id="645990.SAMN00120144_3827"/>
<dbReference type="EMBL" id="FWWW01000085">
    <property type="protein sequence ID" value="SMB98617.1"/>
    <property type="molecule type" value="Genomic_DNA"/>
</dbReference>
<dbReference type="InterPro" id="IPR000014">
    <property type="entry name" value="PAS"/>
</dbReference>
<dbReference type="Proteomes" id="UP000192266">
    <property type="component" value="Unassembled WGS sequence"/>
</dbReference>
<reference evidence="1 2" key="1">
    <citation type="submission" date="2017-04" db="EMBL/GenBank/DDBJ databases">
        <authorList>
            <person name="Afonso C.L."/>
            <person name="Miller P.J."/>
            <person name="Scott M.A."/>
            <person name="Spackman E."/>
            <person name="Goraichik I."/>
            <person name="Dimitrov K.M."/>
            <person name="Suarez D.L."/>
            <person name="Swayne D.E."/>
        </authorList>
    </citation>
    <scope>NUCLEOTIDE SEQUENCE [LARGE SCALE GENOMIC DNA]</scope>
    <source>
        <strain evidence="1 2">DSM 11622</strain>
    </source>
</reference>
<proteinExistence type="predicted"/>
<dbReference type="AlphaFoldDB" id="A0A1W1VZ28"/>
<sequence length="108" mass="11991">MLVLNNDLRILTISQAFAERYDLNIADAKNQPLAALNGVVWNVPALRRLLSNLVSDKNEEFDEVPLEIRLPQGGTRQVLVYGHRLLNHGSEMDCLLLGVSENTAKVPA</sequence>
<dbReference type="CDD" id="cd00130">
    <property type="entry name" value="PAS"/>
    <property type="match status" value="1"/>
</dbReference>
<name>A0A1W1VZ28_9BACT</name>
<accession>A0A1W1VZ28</accession>
<keyword evidence="2" id="KW-1185">Reference proteome</keyword>
<dbReference type="InterPro" id="IPR035965">
    <property type="entry name" value="PAS-like_dom_sf"/>
</dbReference>
<protein>
    <submittedName>
        <fullName evidence="1">Two-component system, chemotaxis family, CheB/CheR fusion protein</fullName>
    </submittedName>
</protein>
<organism evidence="1 2">
    <name type="scientific">Hymenobacter roseosalivarius DSM 11622</name>
    <dbReference type="NCBI Taxonomy" id="645990"/>
    <lineage>
        <taxon>Bacteria</taxon>
        <taxon>Pseudomonadati</taxon>
        <taxon>Bacteroidota</taxon>
        <taxon>Cytophagia</taxon>
        <taxon>Cytophagales</taxon>
        <taxon>Hymenobacteraceae</taxon>
        <taxon>Hymenobacter</taxon>
    </lineage>
</organism>
<gene>
    <name evidence="1" type="ORF">SAMN00120144_3827</name>
</gene>
<evidence type="ECO:0000313" key="2">
    <source>
        <dbReference type="Proteomes" id="UP000192266"/>
    </source>
</evidence>
<dbReference type="SUPFAM" id="SSF55785">
    <property type="entry name" value="PYP-like sensor domain (PAS domain)"/>
    <property type="match status" value="1"/>
</dbReference>
<evidence type="ECO:0000313" key="1">
    <source>
        <dbReference type="EMBL" id="SMB98617.1"/>
    </source>
</evidence>